<accession>A0A6J5C9F2</accession>
<dbReference type="AlphaFoldDB" id="A0A6J5C9F2"/>
<dbReference type="EMBL" id="CADIKB010000040">
    <property type="protein sequence ID" value="CAB3729981.1"/>
    <property type="molecule type" value="Genomic_DNA"/>
</dbReference>
<sequence>MLYSDYEFRAFAPRISNYILRFANHYDQYVNSILVRSVDYSQICIQ</sequence>
<dbReference type="Proteomes" id="UP000494249">
    <property type="component" value="Unassembled WGS sequence"/>
</dbReference>
<name>A0A6J5C9F2_9BURK</name>
<proteinExistence type="predicted"/>
<organism evidence="1 2">
    <name type="scientific">Paraburkholderia phenoliruptrix</name>
    <dbReference type="NCBI Taxonomy" id="252970"/>
    <lineage>
        <taxon>Bacteria</taxon>
        <taxon>Pseudomonadati</taxon>
        <taxon>Pseudomonadota</taxon>
        <taxon>Betaproteobacteria</taxon>
        <taxon>Burkholderiales</taxon>
        <taxon>Burkholderiaceae</taxon>
        <taxon>Paraburkholderia</taxon>
    </lineage>
</organism>
<protein>
    <submittedName>
        <fullName evidence="1">Uncharacterized protein</fullName>
    </submittedName>
</protein>
<gene>
    <name evidence="1" type="ORF">LMG22037_05494</name>
</gene>
<evidence type="ECO:0000313" key="2">
    <source>
        <dbReference type="Proteomes" id="UP000494249"/>
    </source>
</evidence>
<dbReference type="RefSeq" id="WP_175145354.1">
    <property type="nucleotide sequence ID" value="NZ_CADFGL010000037.1"/>
</dbReference>
<reference evidence="1 2" key="1">
    <citation type="submission" date="2020-04" db="EMBL/GenBank/DDBJ databases">
        <authorList>
            <person name="De Canck E."/>
        </authorList>
    </citation>
    <scope>NUCLEOTIDE SEQUENCE [LARGE SCALE GENOMIC DNA]</scope>
    <source>
        <strain evidence="1 2">LMG 22037</strain>
    </source>
</reference>
<evidence type="ECO:0000313" key="1">
    <source>
        <dbReference type="EMBL" id="CAB3729981.1"/>
    </source>
</evidence>